<name>A0A183HHI2_9BILA</name>
<organism evidence="4">
    <name type="scientific">Onchocerca flexuosa</name>
    <dbReference type="NCBI Taxonomy" id="387005"/>
    <lineage>
        <taxon>Eukaryota</taxon>
        <taxon>Metazoa</taxon>
        <taxon>Ecdysozoa</taxon>
        <taxon>Nematoda</taxon>
        <taxon>Chromadorea</taxon>
        <taxon>Rhabditida</taxon>
        <taxon>Spirurina</taxon>
        <taxon>Spiruromorpha</taxon>
        <taxon>Filarioidea</taxon>
        <taxon>Onchocercidae</taxon>
        <taxon>Onchocerca</taxon>
    </lineage>
</organism>
<feature type="region of interest" description="Disordered" evidence="1">
    <location>
        <begin position="34"/>
        <end position="78"/>
    </location>
</feature>
<sequence>MSENSPKTVRNDTRKARPTMQLYCPRMLRTAAIGKKVDAREKNANTKPPANSMNIVKGSKSGRENDEKKESRRNQTHGEEFINDTLWKKCDADERPYILKRNGKLIKFSNFKIVNF</sequence>
<feature type="region of interest" description="Disordered" evidence="1">
    <location>
        <begin position="1"/>
        <end position="20"/>
    </location>
</feature>
<dbReference type="EMBL" id="UZAJ01006937">
    <property type="protein sequence ID" value="VDO48617.1"/>
    <property type="molecule type" value="Genomic_DNA"/>
</dbReference>
<dbReference type="WBParaSite" id="OFLC_0000694301-mRNA-1">
    <property type="protein sequence ID" value="OFLC_0000694301-mRNA-1"/>
    <property type="gene ID" value="OFLC_0000694301"/>
</dbReference>
<feature type="compositionally biased region" description="Basic and acidic residues" evidence="1">
    <location>
        <begin position="61"/>
        <end position="78"/>
    </location>
</feature>
<evidence type="ECO:0000256" key="1">
    <source>
        <dbReference type="SAM" id="MobiDB-lite"/>
    </source>
</evidence>
<evidence type="ECO:0000313" key="4">
    <source>
        <dbReference type="WBParaSite" id="OFLC_0000694301-mRNA-1"/>
    </source>
</evidence>
<accession>A0A183HHI2</accession>
<reference evidence="2 3" key="2">
    <citation type="submission" date="2018-11" db="EMBL/GenBank/DDBJ databases">
        <authorList>
            <consortium name="Pathogen Informatics"/>
        </authorList>
    </citation>
    <scope>NUCLEOTIDE SEQUENCE [LARGE SCALE GENOMIC DNA]</scope>
</reference>
<evidence type="ECO:0000313" key="2">
    <source>
        <dbReference type="EMBL" id="VDO48617.1"/>
    </source>
</evidence>
<dbReference type="Proteomes" id="UP000267606">
    <property type="component" value="Unassembled WGS sequence"/>
</dbReference>
<feature type="compositionally biased region" description="Basic and acidic residues" evidence="1">
    <location>
        <begin position="35"/>
        <end position="44"/>
    </location>
</feature>
<feature type="compositionally biased region" description="Polar residues" evidence="1">
    <location>
        <begin position="45"/>
        <end position="54"/>
    </location>
</feature>
<protein>
    <submittedName>
        <fullName evidence="2 4">Uncharacterized protein</fullName>
    </submittedName>
</protein>
<dbReference type="STRING" id="387005.A0A183HHI2"/>
<proteinExistence type="predicted"/>
<gene>
    <name evidence="2" type="ORF">OFLC_LOCUS6948</name>
</gene>
<reference evidence="4" key="1">
    <citation type="submission" date="2016-06" db="UniProtKB">
        <authorList>
            <consortium name="WormBaseParasite"/>
        </authorList>
    </citation>
    <scope>IDENTIFICATION</scope>
</reference>
<evidence type="ECO:0000313" key="3">
    <source>
        <dbReference type="Proteomes" id="UP000267606"/>
    </source>
</evidence>
<dbReference type="AlphaFoldDB" id="A0A183HHI2"/>
<keyword evidence="3" id="KW-1185">Reference proteome</keyword>